<dbReference type="SMART" id="SM00332">
    <property type="entry name" value="PP2Cc"/>
    <property type="match status" value="1"/>
</dbReference>
<dbReference type="CDD" id="cd00143">
    <property type="entry name" value="PP2Cc"/>
    <property type="match status" value="1"/>
</dbReference>
<evidence type="ECO:0000313" key="3">
    <source>
        <dbReference type="Proteomes" id="UP001548590"/>
    </source>
</evidence>
<evidence type="ECO:0000259" key="1">
    <source>
        <dbReference type="PROSITE" id="PS51746"/>
    </source>
</evidence>
<dbReference type="InterPro" id="IPR001932">
    <property type="entry name" value="PPM-type_phosphatase-like_dom"/>
</dbReference>
<dbReference type="EMBL" id="JBEWLZ010000003">
    <property type="protein sequence ID" value="MET1489623.1"/>
    <property type="molecule type" value="Genomic_DNA"/>
</dbReference>
<comment type="caution">
    <text evidence="2">The sequence shown here is derived from an EMBL/GenBank/DDBJ whole genome shotgun (WGS) entry which is preliminary data.</text>
</comment>
<dbReference type="SMART" id="SM00331">
    <property type="entry name" value="PP2C_SIG"/>
    <property type="match status" value="1"/>
</dbReference>
<proteinExistence type="predicted"/>
<dbReference type="PROSITE" id="PS51746">
    <property type="entry name" value="PPM_2"/>
    <property type="match status" value="1"/>
</dbReference>
<dbReference type="Pfam" id="PF13672">
    <property type="entry name" value="PP2C_2"/>
    <property type="match status" value="1"/>
</dbReference>
<reference evidence="2 3" key="1">
    <citation type="submission" date="2024-07" db="EMBL/GenBank/DDBJ databases">
        <title>Uliginosibacterium paludis KCTC:42655.</title>
        <authorList>
            <person name="Kim M.K."/>
        </authorList>
    </citation>
    <scope>NUCLEOTIDE SEQUENCE [LARGE SCALE GENOMIC DNA]</scope>
    <source>
        <strain evidence="2 3">KCTC 42655</strain>
    </source>
</reference>
<feature type="domain" description="PPM-type phosphatase" evidence="1">
    <location>
        <begin position="4"/>
        <end position="243"/>
    </location>
</feature>
<dbReference type="RefSeq" id="WP_345925139.1">
    <property type="nucleotide sequence ID" value="NZ_JBDIVF010000002.1"/>
</dbReference>
<evidence type="ECO:0000313" key="2">
    <source>
        <dbReference type="EMBL" id="MET1489623.1"/>
    </source>
</evidence>
<dbReference type="SUPFAM" id="SSF81606">
    <property type="entry name" value="PP2C-like"/>
    <property type="match status" value="1"/>
</dbReference>
<keyword evidence="3" id="KW-1185">Reference proteome</keyword>
<protein>
    <submittedName>
        <fullName evidence="2">PP2C family serine/threonine-protein phosphatase</fullName>
    </submittedName>
</protein>
<dbReference type="Proteomes" id="UP001548590">
    <property type="component" value="Unassembled WGS sequence"/>
</dbReference>
<sequence length="310" mass="34241">MKFTIYQESRPGGRPNNQDRVAYSYTRESLLLVVADGMGGHLHGEIAAQIAVQYIIEAFQRAAKPVIHDESMFLSRSLGNAHAAIQDYAFDKNLPEAPRTTIVACLIQNSVAFWAHAGDSRLYLIRRGRIAQQTKDHSRLQMMLDQGLIDEEAAARHPARNRIFSCLGGSHSPQIEFSSPVPLFADDLITICTDGVWGNLTNEDFTGRLGDANILDASPRLLDLAERHGGLTCDNLSMLVMRWHDDYADEQGSSISTAAMPDDGITTKMEGFARQRSGSDSANLSDSDIEKAIDEINQAIQKYSRFDPGK</sequence>
<dbReference type="Gene3D" id="3.60.40.10">
    <property type="entry name" value="PPM-type phosphatase domain"/>
    <property type="match status" value="1"/>
</dbReference>
<name>A0ABV2CP56_9RHOO</name>
<gene>
    <name evidence="2" type="ORF">ABVT11_07270</name>
</gene>
<accession>A0ABV2CP56</accession>
<dbReference type="InterPro" id="IPR036457">
    <property type="entry name" value="PPM-type-like_dom_sf"/>
</dbReference>
<organism evidence="2 3">
    <name type="scientific">Uliginosibacterium paludis</name>
    <dbReference type="NCBI Taxonomy" id="1615952"/>
    <lineage>
        <taxon>Bacteria</taxon>
        <taxon>Pseudomonadati</taxon>
        <taxon>Pseudomonadota</taxon>
        <taxon>Betaproteobacteria</taxon>
        <taxon>Rhodocyclales</taxon>
        <taxon>Zoogloeaceae</taxon>
        <taxon>Uliginosibacterium</taxon>
    </lineage>
</organism>